<dbReference type="Gene3D" id="3.30.1490.300">
    <property type="match status" value="1"/>
</dbReference>
<reference evidence="1 2" key="1">
    <citation type="submission" date="2017-09" db="EMBL/GenBank/DDBJ databases">
        <title>Depth-based differentiation of microbial function through sediment-hosted aquifers and enrichment of novel symbionts in the deep terrestrial subsurface.</title>
        <authorList>
            <person name="Probst A.J."/>
            <person name="Ladd B."/>
            <person name="Jarett J.K."/>
            <person name="Geller-Mcgrath D.E."/>
            <person name="Sieber C.M."/>
            <person name="Emerson J.B."/>
            <person name="Anantharaman K."/>
            <person name="Thomas B.C."/>
            <person name="Malmstrom R."/>
            <person name="Stieglmeier M."/>
            <person name="Klingl A."/>
            <person name="Woyke T."/>
            <person name="Ryan C.M."/>
            <person name="Banfield J.F."/>
        </authorList>
    </citation>
    <scope>NUCLEOTIDE SEQUENCE [LARGE SCALE GENOMIC DNA]</scope>
    <source>
        <strain evidence="1">CG11_big_fil_rev_8_21_14_0_20_40_15</strain>
    </source>
</reference>
<comment type="caution">
    <text evidence="1">The sequence shown here is derived from an EMBL/GenBank/DDBJ whole genome shotgun (WGS) entry which is preliminary data.</text>
</comment>
<accession>A0A2H0KTV4</accession>
<protein>
    <recommendedName>
        <fullName evidence="3">SHS2 domain-containing protein</fullName>
    </recommendedName>
</protein>
<proteinExistence type="predicted"/>
<organism evidence="1 2">
    <name type="scientific">Candidatus Portnoybacteria bacterium CG11_big_fil_rev_8_21_14_0_20_40_15</name>
    <dbReference type="NCBI Taxonomy" id="1974817"/>
    <lineage>
        <taxon>Bacteria</taxon>
        <taxon>Candidatus Portnoyibacteriota</taxon>
    </lineage>
</organism>
<gene>
    <name evidence="1" type="ORF">COV84_00290</name>
</gene>
<dbReference type="InterPro" id="IPR043129">
    <property type="entry name" value="ATPase_NBD"/>
</dbReference>
<evidence type="ECO:0000313" key="1">
    <source>
        <dbReference type="EMBL" id="PIQ75589.1"/>
    </source>
</evidence>
<dbReference type="Pfam" id="PF11104">
    <property type="entry name" value="PilM_2"/>
    <property type="match status" value="1"/>
</dbReference>
<sequence>MFFGLFNKKEKSCLGIDFGASGIKIAELTRQDKNRVALTNYVIAQTRIESNINITKLDSEKTAVLLKKLFDRAGIKTKQAVISLSVGETFSTIINLPQMSEDELIKAIPFQARKYVPIPIEEVVLDWSVVGEFIEQKQADSLAKGQESQTQEQPKRAEDLLASAETQNAAVKKDIPVQGSKTIQVLIVAVPQEVIRKIAQIAKETDLKVLAIEQEAFSIIRALVGNDEGTYLVVDFGQENVDLVIMDKNSIRLTYTFERSKSFDLVLEAVKIINLYQSRYQRKVTRAILTGGGVTQSNWLEVFGGKLGIPVGIGDPFARLAHDAKLDAALAEIGPFMAVAVGGAMREV</sequence>
<dbReference type="InterPro" id="IPR005883">
    <property type="entry name" value="PilM"/>
</dbReference>
<dbReference type="SUPFAM" id="SSF53067">
    <property type="entry name" value="Actin-like ATPase domain"/>
    <property type="match status" value="1"/>
</dbReference>
<dbReference type="Proteomes" id="UP000229317">
    <property type="component" value="Unassembled WGS sequence"/>
</dbReference>
<evidence type="ECO:0008006" key="3">
    <source>
        <dbReference type="Google" id="ProtNLM"/>
    </source>
</evidence>
<dbReference type="InterPro" id="IPR050696">
    <property type="entry name" value="FtsA/MreB"/>
</dbReference>
<evidence type="ECO:0000313" key="2">
    <source>
        <dbReference type="Proteomes" id="UP000229317"/>
    </source>
</evidence>
<dbReference type="PANTHER" id="PTHR32432">
    <property type="entry name" value="CELL DIVISION PROTEIN FTSA-RELATED"/>
    <property type="match status" value="1"/>
</dbReference>
<dbReference type="EMBL" id="PCVO01000004">
    <property type="protein sequence ID" value="PIQ75589.1"/>
    <property type="molecule type" value="Genomic_DNA"/>
</dbReference>
<dbReference type="CDD" id="cd24049">
    <property type="entry name" value="ASKHA_NBD_PilM"/>
    <property type="match status" value="1"/>
</dbReference>
<dbReference type="PANTHER" id="PTHR32432:SF3">
    <property type="entry name" value="ETHANOLAMINE UTILIZATION PROTEIN EUTJ"/>
    <property type="match status" value="1"/>
</dbReference>
<dbReference type="Gene3D" id="3.30.420.40">
    <property type="match status" value="4"/>
</dbReference>
<name>A0A2H0KTV4_9BACT</name>
<dbReference type="AlphaFoldDB" id="A0A2H0KTV4"/>